<evidence type="ECO:0000256" key="7">
    <source>
        <dbReference type="RuleBase" id="RU363032"/>
    </source>
</evidence>
<keyword evidence="3" id="KW-1003">Cell membrane</keyword>
<dbReference type="PANTHER" id="PTHR43005:SF2">
    <property type="entry name" value="INTEGRAL MEMBRANE SUGAR TRANSPORT PROTEIN"/>
    <property type="match status" value="1"/>
</dbReference>
<keyword evidence="4 7" id="KW-0812">Transmembrane</keyword>
<gene>
    <name evidence="9" type="primary">sugA</name>
    <name evidence="9" type="ORF">CAGA_10490</name>
</gene>
<feature type="domain" description="ABC transmembrane type-1" evidence="8">
    <location>
        <begin position="87"/>
        <end position="301"/>
    </location>
</feature>
<proteinExistence type="inferred from homology"/>
<dbReference type="GO" id="GO:0055085">
    <property type="term" value="P:transmembrane transport"/>
    <property type="evidence" value="ECO:0007669"/>
    <property type="project" value="InterPro"/>
</dbReference>
<dbReference type="PROSITE" id="PS50928">
    <property type="entry name" value="ABC_TM1"/>
    <property type="match status" value="1"/>
</dbReference>
<dbReference type="Pfam" id="PF00528">
    <property type="entry name" value="BPD_transp_1"/>
    <property type="match status" value="1"/>
</dbReference>
<organism evidence="9 10">
    <name type="scientific">Caproiciproducens galactitolivorans</name>
    <dbReference type="NCBI Taxonomy" id="642589"/>
    <lineage>
        <taxon>Bacteria</taxon>
        <taxon>Bacillati</taxon>
        <taxon>Bacillota</taxon>
        <taxon>Clostridia</taxon>
        <taxon>Eubacteriales</taxon>
        <taxon>Acutalibacteraceae</taxon>
        <taxon>Caproiciproducens</taxon>
    </lineage>
</organism>
<evidence type="ECO:0000313" key="9">
    <source>
        <dbReference type="EMBL" id="TGJ76976.1"/>
    </source>
</evidence>
<dbReference type="Proteomes" id="UP000297714">
    <property type="component" value="Unassembled WGS sequence"/>
</dbReference>
<dbReference type="InterPro" id="IPR000515">
    <property type="entry name" value="MetI-like"/>
</dbReference>
<comment type="subcellular location">
    <subcellularLocation>
        <location evidence="1 7">Cell membrane</location>
        <topology evidence="1 7">Multi-pass membrane protein</topology>
    </subcellularLocation>
</comment>
<keyword evidence="6 7" id="KW-0472">Membrane</keyword>
<evidence type="ECO:0000256" key="2">
    <source>
        <dbReference type="ARBA" id="ARBA00022448"/>
    </source>
</evidence>
<evidence type="ECO:0000313" key="10">
    <source>
        <dbReference type="Proteomes" id="UP000297714"/>
    </source>
</evidence>
<dbReference type="AlphaFoldDB" id="A0A4Z0YH50"/>
<keyword evidence="10" id="KW-1185">Reference proteome</keyword>
<reference evidence="9 10" key="1">
    <citation type="submission" date="2019-04" db="EMBL/GenBank/DDBJ databases">
        <authorList>
            <person name="Poehlein A."/>
            <person name="Bengelsdorf F.R."/>
            <person name="Duerre P."/>
            <person name="Daniel R."/>
        </authorList>
    </citation>
    <scope>NUCLEOTIDE SEQUENCE [LARGE SCALE GENOMIC DNA]</scope>
    <source>
        <strain evidence="9 10">BS-1</strain>
    </source>
</reference>
<feature type="transmembrane region" description="Helical" evidence="7">
    <location>
        <begin position="93"/>
        <end position="112"/>
    </location>
</feature>
<dbReference type="CDD" id="cd06261">
    <property type="entry name" value="TM_PBP2"/>
    <property type="match status" value="1"/>
</dbReference>
<comment type="caution">
    <text evidence="9">The sequence shown here is derived from an EMBL/GenBank/DDBJ whole genome shotgun (WGS) entry which is preliminary data.</text>
</comment>
<evidence type="ECO:0000256" key="3">
    <source>
        <dbReference type="ARBA" id="ARBA00022475"/>
    </source>
</evidence>
<comment type="similarity">
    <text evidence="7">Belongs to the binding-protein-dependent transport system permease family.</text>
</comment>
<dbReference type="OrthoDB" id="9778687at2"/>
<feature type="transmembrane region" description="Helical" evidence="7">
    <location>
        <begin position="280"/>
        <end position="302"/>
    </location>
</feature>
<dbReference type="Gene3D" id="1.10.3720.10">
    <property type="entry name" value="MetI-like"/>
    <property type="match status" value="1"/>
</dbReference>
<evidence type="ECO:0000256" key="5">
    <source>
        <dbReference type="ARBA" id="ARBA00022989"/>
    </source>
</evidence>
<sequence length="312" mass="34800">MKSSPGVLATKPPVEKRGRRISDKVFPYLLIAPTAILILLVMVYPIFRVFYLSFQNYDLTNPFMDGFAGISNFVKLFTDDPLFFSSIGITFKWVLLQVVFQLLLGLIVALILNAKFRGRGVVRAISLVPWAVSGVLITMLWSLMYDQNSGLFNDLLIRMGILKGHIAWLADNRTFFAAIIVAELWRGIPFFAITLLASLQSIPEDIYESSAIDGCGAVRNLIYITLPFLKESIIFATLLRAIWEFNSIDMIFTMTNGGPMDQTTTLPIYMMKTAIIQGNYGYGSAIGVVSFLFLMLFAALYIKISGYGGEDA</sequence>
<feature type="transmembrane region" description="Helical" evidence="7">
    <location>
        <begin position="124"/>
        <end position="144"/>
    </location>
</feature>
<dbReference type="PANTHER" id="PTHR43005">
    <property type="entry name" value="BLR7065 PROTEIN"/>
    <property type="match status" value="1"/>
</dbReference>
<evidence type="ECO:0000256" key="6">
    <source>
        <dbReference type="ARBA" id="ARBA00023136"/>
    </source>
</evidence>
<evidence type="ECO:0000259" key="8">
    <source>
        <dbReference type="PROSITE" id="PS50928"/>
    </source>
</evidence>
<keyword evidence="2 7" id="KW-0813">Transport</keyword>
<dbReference type="GO" id="GO:0005886">
    <property type="term" value="C:plasma membrane"/>
    <property type="evidence" value="ECO:0007669"/>
    <property type="project" value="UniProtKB-SubCell"/>
</dbReference>
<evidence type="ECO:0000256" key="1">
    <source>
        <dbReference type="ARBA" id="ARBA00004651"/>
    </source>
</evidence>
<dbReference type="InterPro" id="IPR035906">
    <property type="entry name" value="MetI-like_sf"/>
</dbReference>
<evidence type="ECO:0000256" key="4">
    <source>
        <dbReference type="ARBA" id="ARBA00022692"/>
    </source>
</evidence>
<keyword evidence="5 7" id="KW-1133">Transmembrane helix</keyword>
<feature type="transmembrane region" description="Helical" evidence="7">
    <location>
        <begin position="175"/>
        <end position="199"/>
    </location>
</feature>
<dbReference type="SUPFAM" id="SSF160964">
    <property type="entry name" value="MalF N-terminal region-like"/>
    <property type="match status" value="1"/>
</dbReference>
<name>A0A4Z0YH50_9FIRM</name>
<dbReference type="EMBL" id="SRMQ01000003">
    <property type="protein sequence ID" value="TGJ76976.1"/>
    <property type="molecule type" value="Genomic_DNA"/>
</dbReference>
<feature type="transmembrane region" description="Helical" evidence="7">
    <location>
        <begin position="25"/>
        <end position="47"/>
    </location>
</feature>
<accession>A0A4Z0YH50</accession>
<dbReference type="SUPFAM" id="SSF161098">
    <property type="entry name" value="MetI-like"/>
    <property type="match status" value="1"/>
</dbReference>
<protein>
    <submittedName>
        <fullName evidence="9">Trehalose transport system permease protein SugA</fullName>
    </submittedName>
</protein>
<dbReference type="RefSeq" id="WP_135658503.1">
    <property type="nucleotide sequence ID" value="NZ_JAJUFJ010000006.1"/>
</dbReference>